<evidence type="ECO:0000256" key="7">
    <source>
        <dbReference type="ARBA" id="ARBA00022640"/>
    </source>
</evidence>
<keyword evidence="6" id="KW-0602">Photosynthesis</keyword>
<evidence type="ECO:0000256" key="9">
    <source>
        <dbReference type="PIRSR" id="PIRSR601344-1"/>
    </source>
</evidence>
<feature type="binding site" evidence="9">
    <location>
        <position position="77"/>
    </location>
    <ligand>
        <name>chlorophyll a</name>
        <dbReference type="ChEBI" id="CHEBI:58416"/>
        <label>1</label>
    </ligand>
</feature>
<dbReference type="Pfam" id="PF00504">
    <property type="entry name" value="Chloroa_b-bind"/>
    <property type="match status" value="1"/>
</dbReference>
<organism evidence="11 12">
    <name type="scientific">Ectocarpus siliculosus</name>
    <name type="common">Brown alga</name>
    <name type="synonym">Conferva siliculosa</name>
    <dbReference type="NCBI Taxonomy" id="2880"/>
    <lineage>
        <taxon>Eukaryota</taxon>
        <taxon>Sar</taxon>
        <taxon>Stramenopiles</taxon>
        <taxon>Ochrophyta</taxon>
        <taxon>PX clade</taxon>
        <taxon>Phaeophyceae</taxon>
        <taxon>Ectocarpales</taxon>
        <taxon>Ectocarpaceae</taxon>
        <taxon>Ectocarpus</taxon>
    </lineage>
</organism>
<dbReference type="InterPro" id="IPR001344">
    <property type="entry name" value="Chloro_AB-bd_pln"/>
</dbReference>
<keyword evidence="10" id="KW-0732">Signal</keyword>
<dbReference type="GO" id="GO:0009507">
    <property type="term" value="C:chloroplast"/>
    <property type="evidence" value="ECO:0007669"/>
    <property type="project" value="UniProtKB-SubCell"/>
</dbReference>
<keyword evidence="5" id="KW-0150">Chloroplast</keyword>
<keyword evidence="9" id="KW-0157">Chromophore</keyword>
<comment type="similarity">
    <text evidence="3">Belongs to the fucoxanthin chlorophyll protein family.</text>
</comment>
<dbReference type="STRING" id="2880.D7FQJ9"/>
<feature type="signal peptide" evidence="10">
    <location>
        <begin position="1"/>
        <end position="16"/>
    </location>
</feature>
<dbReference type="GO" id="GO:0030076">
    <property type="term" value="C:light-harvesting complex"/>
    <property type="evidence" value="ECO:0007669"/>
    <property type="project" value="UniProtKB-KW"/>
</dbReference>
<feature type="binding site" evidence="9">
    <location>
        <position position="174"/>
    </location>
    <ligand>
        <name>chlorophyll a</name>
        <dbReference type="ChEBI" id="CHEBI:58416"/>
        <label>1</label>
    </ligand>
</feature>
<dbReference type="EMBL" id="FN648380">
    <property type="protein sequence ID" value="CBJ30594.1"/>
    <property type="molecule type" value="Genomic_DNA"/>
</dbReference>
<dbReference type="GO" id="GO:0009765">
    <property type="term" value="P:photosynthesis, light harvesting"/>
    <property type="evidence" value="ECO:0007669"/>
    <property type="project" value="InterPro"/>
</dbReference>
<dbReference type="InParanoid" id="D7FQJ9"/>
<evidence type="ECO:0000256" key="10">
    <source>
        <dbReference type="SAM" id="SignalP"/>
    </source>
</evidence>
<feature type="binding site" evidence="9">
    <location>
        <position position="63"/>
    </location>
    <ligand>
        <name>chlorophyll a</name>
        <dbReference type="ChEBI" id="CHEBI:58416"/>
        <label>1</label>
    </ligand>
</feature>
<dbReference type="AlphaFoldDB" id="D7FQJ9"/>
<name>D7FQJ9_ECTSI</name>
<reference evidence="11 12" key="1">
    <citation type="journal article" date="2010" name="Nature">
        <title>The Ectocarpus genome and the independent evolution of multicellularity in brown algae.</title>
        <authorList>
            <person name="Cock J.M."/>
            <person name="Sterck L."/>
            <person name="Rouze P."/>
            <person name="Scornet D."/>
            <person name="Allen A.E."/>
            <person name="Amoutzias G."/>
            <person name="Anthouard V."/>
            <person name="Artiguenave F."/>
            <person name="Aury J.M."/>
            <person name="Badger J.H."/>
            <person name="Beszteri B."/>
            <person name="Billiau K."/>
            <person name="Bonnet E."/>
            <person name="Bothwell J.H."/>
            <person name="Bowler C."/>
            <person name="Boyen C."/>
            <person name="Brownlee C."/>
            <person name="Carrano C.J."/>
            <person name="Charrier B."/>
            <person name="Cho G.Y."/>
            <person name="Coelho S.M."/>
            <person name="Collen J."/>
            <person name="Corre E."/>
            <person name="Da Silva C."/>
            <person name="Delage L."/>
            <person name="Delaroque N."/>
            <person name="Dittami S.M."/>
            <person name="Doulbeau S."/>
            <person name="Elias M."/>
            <person name="Farnham G."/>
            <person name="Gachon C.M."/>
            <person name="Gschloessl B."/>
            <person name="Heesch S."/>
            <person name="Jabbari K."/>
            <person name="Jubin C."/>
            <person name="Kawai H."/>
            <person name="Kimura K."/>
            <person name="Kloareg B."/>
            <person name="Kupper F.C."/>
            <person name="Lang D."/>
            <person name="Le Bail A."/>
            <person name="Leblanc C."/>
            <person name="Lerouge P."/>
            <person name="Lohr M."/>
            <person name="Lopez P.J."/>
            <person name="Martens C."/>
            <person name="Maumus F."/>
            <person name="Michel G."/>
            <person name="Miranda-Saavedra D."/>
            <person name="Morales J."/>
            <person name="Moreau H."/>
            <person name="Motomura T."/>
            <person name="Nagasato C."/>
            <person name="Napoli C.A."/>
            <person name="Nelson D.R."/>
            <person name="Nyvall-Collen P."/>
            <person name="Peters A.F."/>
            <person name="Pommier C."/>
            <person name="Potin P."/>
            <person name="Poulain J."/>
            <person name="Quesneville H."/>
            <person name="Read B."/>
            <person name="Rensing S.A."/>
            <person name="Ritter A."/>
            <person name="Rousvoal S."/>
            <person name="Samanta M."/>
            <person name="Samson G."/>
            <person name="Schroeder D.C."/>
            <person name="Segurens B."/>
            <person name="Strittmatter M."/>
            <person name="Tonon T."/>
            <person name="Tregear J.W."/>
            <person name="Valentin K."/>
            <person name="von Dassow P."/>
            <person name="Yamagishi T."/>
            <person name="Van de Peer Y."/>
            <person name="Wincker P."/>
        </authorList>
    </citation>
    <scope>NUCLEOTIDE SEQUENCE [LARGE SCALE GENOMIC DNA]</scope>
    <source>
        <strain evidence="12">Ec32 / CCAP1310/4</strain>
    </source>
</reference>
<evidence type="ECO:0000313" key="11">
    <source>
        <dbReference type="EMBL" id="CBJ30594.1"/>
    </source>
</evidence>
<feature type="binding site" evidence="9">
    <location>
        <position position="191"/>
    </location>
    <ligand>
        <name>chlorophyll a</name>
        <dbReference type="ChEBI" id="CHEBI:58416"/>
        <label>1</label>
    </ligand>
</feature>
<keyword evidence="12" id="KW-1185">Reference proteome</keyword>
<dbReference type="OrthoDB" id="423598at2759"/>
<dbReference type="Gene3D" id="1.10.3460.10">
    <property type="entry name" value="Chlorophyll a/b binding protein domain"/>
    <property type="match status" value="1"/>
</dbReference>
<dbReference type="InterPro" id="IPR022796">
    <property type="entry name" value="Chloroa_b-bind"/>
</dbReference>
<keyword evidence="7" id="KW-0934">Plastid</keyword>
<dbReference type="PANTHER" id="PTHR21649">
    <property type="entry name" value="CHLOROPHYLL A/B BINDING PROTEIN"/>
    <property type="match status" value="1"/>
</dbReference>
<dbReference type="EMBL" id="FN649727">
    <property type="protein sequence ID" value="CBJ30594.1"/>
    <property type="molecule type" value="Genomic_DNA"/>
</dbReference>
<evidence type="ECO:0000256" key="5">
    <source>
        <dbReference type="ARBA" id="ARBA00022528"/>
    </source>
</evidence>
<dbReference type="eggNOG" id="ENOG502S5AH">
    <property type="taxonomic scope" value="Eukaryota"/>
</dbReference>
<protein>
    <submittedName>
        <fullName evidence="11">Light harvesting complex protein</fullName>
    </submittedName>
</protein>
<keyword evidence="8" id="KW-0437">Light-harvesting polypeptide</keyword>
<feature type="chain" id="PRO_5003095783" evidence="10">
    <location>
        <begin position="17"/>
        <end position="203"/>
    </location>
</feature>
<comment type="function">
    <text evidence="1">The light-harvesting complex (LHC) functions as a light receptor, it captures and delivers excitation energy to photosystems with which it is closely associated. Energy is transferred from the carotenoid and chlorophyll C (or B) to chlorophyll A and the photosynthetic reaction centers where it is used to synthesize ATP and reducing power.</text>
</comment>
<evidence type="ECO:0000256" key="1">
    <source>
        <dbReference type="ARBA" id="ARBA00004022"/>
    </source>
</evidence>
<dbReference type="GO" id="GO:0016020">
    <property type="term" value="C:membrane"/>
    <property type="evidence" value="ECO:0007669"/>
    <property type="project" value="InterPro"/>
</dbReference>
<evidence type="ECO:0000256" key="8">
    <source>
        <dbReference type="ARBA" id="ARBA00023243"/>
    </source>
</evidence>
<dbReference type="OMA" id="QMAMFGH"/>
<sequence>MKTAFAALAMCGTTSAFVTPNAVKALAPSTRASSSLSMEFAGGLRGADGPEPNSKNFDPFGFSEARPENLLFFREAEIKHGRIAMLAICGLIAPEFVRVPGEIYQDVSVLDAHNVMVEKGPMWQLLFWISLAEIILFPTVIDMDKKDREPGDFALDPLNLCKTPEKTEKYKLAELKHGRLAMMAVSGALTQMAMFGHGYPFLA</sequence>
<proteinExistence type="inferred from homology"/>
<evidence type="ECO:0000256" key="4">
    <source>
        <dbReference type="ARBA" id="ARBA00011623"/>
    </source>
</evidence>
<dbReference type="Proteomes" id="UP000002630">
    <property type="component" value="Linkage Group LG02"/>
</dbReference>
<gene>
    <name evidence="11" type="primary">LHCP30</name>
    <name evidence="11" type="ORF">Esi_0203_0022</name>
</gene>
<keyword evidence="9" id="KW-0148">Chlorophyll</keyword>
<accession>D7FQJ9</accession>
<dbReference type="GO" id="GO:0016168">
    <property type="term" value="F:chlorophyll binding"/>
    <property type="evidence" value="ECO:0007669"/>
    <property type="project" value="UniProtKB-KW"/>
</dbReference>
<feature type="binding site" evidence="9">
    <location>
        <position position="179"/>
    </location>
    <ligand>
        <name>chlorophyll a</name>
        <dbReference type="ChEBI" id="CHEBI:58416"/>
        <label>1</label>
    </ligand>
</feature>
<dbReference type="SUPFAM" id="SSF103511">
    <property type="entry name" value="Chlorophyll a-b binding protein"/>
    <property type="match status" value="1"/>
</dbReference>
<evidence type="ECO:0000256" key="3">
    <source>
        <dbReference type="ARBA" id="ARBA00005933"/>
    </source>
</evidence>
<comment type="subcellular location">
    <subcellularLocation>
        <location evidence="2">Plastid</location>
        <location evidence="2">Chloroplast</location>
    </subcellularLocation>
</comment>
<feature type="binding site" description="axial binding residue" evidence="9">
    <location>
        <position position="82"/>
    </location>
    <ligand>
        <name>chlorophyll b</name>
        <dbReference type="ChEBI" id="CHEBI:61721"/>
        <label>1</label>
    </ligand>
    <ligandPart>
        <name>Mg</name>
        <dbReference type="ChEBI" id="CHEBI:25107"/>
    </ligandPart>
</feature>
<evidence type="ECO:0000256" key="6">
    <source>
        <dbReference type="ARBA" id="ARBA00022531"/>
    </source>
</evidence>
<evidence type="ECO:0000313" key="12">
    <source>
        <dbReference type="Proteomes" id="UP000002630"/>
    </source>
</evidence>
<feature type="binding site" evidence="9">
    <location>
        <position position="80"/>
    </location>
    <ligand>
        <name>chlorophyll a</name>
        <dbReference type="ChEBI" id="CHEBI:58416"/>
        <label>1</label>
    </ligand>
</feature>
<comment type="subunit">
    <text evidence="4">The LHC complex of chromophytic algae is composed of fucoxanthin, chlorophyll A and C bound non-covalently by fucoxanthin chlorophyll proteins (FCPs). The ratio of pigments in this LHC is; fucoxanthin: chlorophyll C: chlorophyll A; (0.6-1): (0.1-0.3): (1).</text>
</comment>
<evidence type="ECO:0000256" key="2">
    <source>
        <dbReference type="ARBA" id="ARBA00004229"/>
    </source>
</evidence>